<evidence type="ECO:0000313" key="2">
    <source>
        <dbReference type="Proteomes" id="UP000554482"/>
    </source>
</evidence>
<dbReference type="AlphaFoldDB" id="A0A7J6UVJ8"/>
<sequence>FIKPASPLECSRFETISLSYQRTLQNLDGKTPHDVGKLNNQQEVLKLPEKKAYL</sequence>
<protein>
    <submittedName>
        <fullName evidence="1">Uncharacterized protein</fullName>
    </submittedName>
</protein>
<organism evidence="1 2">
    <name type="scientific">Thalictrum thalictroides</name>
    <name type="common">Rue-anemone</name>
    <name type="synonym">Anemone thalictroides</name>
    <dbReference type="NCBI Taxonomy" id="46969"/>
    <lineage>
        <taxon>Eukaryota</taxon>
        <taxon>Viridiplantae</taxon>
        <taxon>Streptophyta</taxon>
        <taxon>Embryophyta</taxon>
        <taxon>Tracheophyta</taxon>
        <taxon>Spermatophyta</taxon>
        <taxon>Magnoliopsida</taxon>
        <taxon>Ranunculales</taxon>
        <taxon>Ranunculaceae</taxon>
        <taxon>Thalictroideae</taxon>
        <taxon>Thalictrum</taxon>
    </lineage>
</organism>
<proteinExistence type="predicted"/>
<dbReference type="Proteomes" id="UP000554482">
    <property type="component" value="Unassembled WGS sequence"/>
</dbReference>
<reference evidence="1 2" key="1">
    <citation type="submission" date="2020-06" db="EMBL/GenBank/DDBJ databases">
        <title>Transcriptomic and genomic resources for Thalictrum thalictroides and T. hernandezii: Facilitating candidate gene discovery in an emerging model plant lineage.</title>
        <authorList>
            <person name="Arias T."/>
            <person name="Riano-Pachon D.M."/>
            <person name="Di Stilio V.S."/>
        </authorList>
    </citation>
    <scope>NUCLEOTIDE SEQUENCE [LARGE SCALE GENOMIC DNA]</scope>
    <source>
        <strain evidence="2">cv. WT478/WT964</strain>
        <tissue evidence="1">Leaves</tissue>
    </source>
</reference>
<comment type="caution">
    <text evidence="1">The sequence shown here is derived from an EMBL/GenBank/DDBJ whole genome shotgun (WGS) entry which is preliminary data.</text>
</comment>
<dbReference type="OrthoDB" id="539213at2759"/>
<gene>
    <name evidence="1" type="ORF">FRX31_033780</name>
</gene>
<accession>A0A7J6UVJ8</accession>
<evidence type="ECO:0000313" key="1">
    <source>
        <dbReference type="EMBL" id="KAF5176633.1"/>
    </source>
</evidence>
<feature type="non-terminal residue" evidence="1">
    <location>
        <position position="1"/>
    </location>
</feature>
<name>A0A7J6UVJ8_THATH</name>
<dbReference type="EMBL" id="JABWDY010042457">
    <property type="protein sequence ID" value="KAF5176633.1"/>
    <property type="molecule type" value="Genomic_DNA"/>
</dbReference>
<keyword evidence="2" id="KW-1185">Reference proteome</keyword>